<comment type="caution">
    <text evidence="2">The sequence shown here is derived from an EMBL/GenBank/DDBJ whole genome shotgun (WGS) entry which is preliminary data.</text>
</comment>
<protein>
    <submittedName>
        <fullName evidence="2">Uncharacterized protein</fullName>
    </submittedName>
</protein>
<organism evidence="2 3">
    <name type="scientific">Dunaliella salina</name>
    <name type="common">Green alga</name>
    <name type="synonym">Protococcus salinus</name>
    <dbReference type="NCBI Taxonomy" id="3046"/>
    <lineage>
        <taxon>Eukaryota</taxon>
        <taxon>Viridiplantae</taxon>
        <taxon>Chlorophyta</taxon>
        <taxon>core chlorophytes</taxon>
        <taxon>Chlorophyceae</taxon>
        <taxon>CS clade</taxon>
        <taxon>Chlamydomonadales</taxon>
        <taxon>Dunaliellaceae</taxon>
        <taxon>Dunaliella</taxon>
    </lineage>
</organism>
<keyword evidence="1" id="KW-0175">Coiled coil</keyword>
<proteinExistence type="predicted"/>
<dbReference type="Proteomes" id="UP000815325">
    <property type="component" value="Unassembled WGS sequence"/>
</dbReference>
<feature type="coiled-coil region" evidence="1">
    <location>
        <begin position="57"/>
        <end position="97"/>
    </location>
</feature>
<accession>A0ABQ7GHE3</accession>
<evidence type="ECO:0000313" key="2">
    <source>
        <dbReference type="EMBL" id="KAF5834022.1"/>
    </source>
</evidence>
<sequence length="390" mass="42433">MQALRALAMSPCEPWIAFRSISHEGHESYESISRNPGAAYHAWTYENRQKVLDSYFNRDHQRKMRTLRSQKDKADAAAALEEAIEAREDAAAETRERLWRLAKRAEKDAYEHTGYKPLKLLEVDEVAERINAALDAAVAITRKKSLLDGTGYEGGRGTYAYRPPPDMRSLLDQICSPGWYERMALPANLETLKVALAVRKDALELARLQDASAQAAHLAVQGADMAGHEAKHAMGVQAALLQDALMARTAELERCLLADAYAVASQASTTAQHAAFAAQQQDSRLSGMPAPRQTLSLLQQQQQPLQRLQGPTSRSTAFRPPILSNSTTTALPSASQAMAPSPAVRPSMLPAAASFVQTPHGATMPYPSMYAGETALVGSGQLPSMIDGQI</sequence>
<evidence type="ECO:0000313" key="3">
    <source>
        <dbReference type="Proteomes" id="UP000815325"/>
    </source>
</evidence>
<dbReference type="EMBL" id="MU069779">
    <property type="protein sequence ID" value="KAF5834022.1"/>
    <property type="molecule type" value="Genomic_DNA"/>
</dbReference>
<evidence type="ECO:0000256" key="1">
    <source>
        <dbReference type="SAM" id="Coils"/>
    </source>
</evidence>
<reference evidence="2" key="1">
    <citation type="submission" date="2017-08" db="EMBL/GenBank/DDBJ databases">
        <authorList>
            <person name="Polle J.E."/>
            <person name="Barry K."/>
            <person name="Cushman J."/>
            <person name="Schmutz J."/>
            <person name="Tran D."/>
            <person name="Hathwaick L.T."/>
            <person name="Yim W.C."/>
            <person name="Jenkins J."/>
            <person name="Mckie-Krisberg Z.M."/>
            <person name="Prochnik S."/>
            <person name="Lindquist E."/>
            <person name="Dockter R.B."/>
            <person name="Adam C."/>
            <person name="Molina H."/>
            <person name="Bunkerborg J."/>
            <person name="Jin E."/>
            <person name="Buchheim M."/>
            <person name="Magnuson J."/>
        </authorList>
    </citation>
    <scope>NUCLEOTIDE SEQUENCE</scope>
    <source>
        <strain evidence="2">CCAP 19/18</strain>
    </source>
</reference>
<gene>
    <name evidence="2" type="ORF">DUNSADRAFT_9461</name>
</gene>
<name>A0ABQ7GHE3_DUNSA</name>
<keyword evidence="3" id="KW-1185">Reference proteome</keyword>